<gene>
    <name evidence="4" type="ORF">CCAE0312_LOCUS2028</name>
</gene>
<keyword evidence="2" id="KW-0143">Chaperone</keyword>
<dbReference type="InterPro" id="IPR012945">
    <property type="entry name" value="Tubulin-bd_cofactor_C_dom"/>
</dbReference>
<feature type="domain" description="C-CAP/cofactor C-like" evidence="3">
    <location>
        <begin position="147"/>
        <end position="311"/>
    </location>
</feature>
<dbReference type="InterPro" id="IPR027684">
    <property type="entry name" value="TBCC"/>
</dbReference>
<evidence type="ECO:0000256" key="2">
    <source>
        <dbReference type="ARBA" id="ARBA00023186"/>
    </source>
</evidence>
<evidence type="ECO:0000313" key="4">
    <source>
        <dbReference type="EMBL" id="CAD9229433.1"/>
    </source>
</evidence>
<dbReference type="EMBL" id="HBGH01003724">
    <property type="protein sequence ID" value="CAD9229433.1"/>
    <property type="molecule type" value="Transcribed_RNA"/>
</dbReference>
<accession>A0A7S1T908</accession>
<protein>
    <recommendedName>
        <fullName evidence="3">C-CAP/cofactor C-like domain-containing protein</fullName>
    </recommendedName>
</protein>
<dbReference type="SMART" id="SM00673">
    <property type="entry name" value="CARP"/>
    <property type="match status" value="2"/>
</dbReference>
<name>A0A7S1T908_9RHOD</name>
<dbReference type="GO" id="GO:0007021">
    <property type="term" value="P:tubulin complex assembly"/>
    <property type="evidence" value="ECO:0007669"/>
    <property type="project" value="TreeGrafter"/>
</dbReference>
<dbReference type="Gene3D" id="2.160.20.70">
    <property type="match status" value="1"/>
</dbReference>
<dbReference type="GO" id="GO:0005737">
    <property type="term" value="C:cytoplasm"/>
    <property type="evidence" value="ECO:0007669"/>
    <property type="project" value="TreeGrafter"/>
</dbReference>
<dbReference type="InterPro" id="IPR016098">
    <property type="entry name" value="CAP/MinC_C"/>
</dbReference>
<dbReference type="InterPro" id="IPR017901">
    <property type="entry name" value="C-CAP_CF_C-like"/>
</dbReference>
<dbReference type="GO" id="GO:0007023">
    <property type="term" value="P:post-chaperonin tubulin folding pathway"/>
    <property type="evidence" value="ECO:0007669"/>
    <property type="project" value="InterPro"/>
</dbReference>
<dbReference type="AlphaFoldDB" id="A0A7S1T908"/>
<dbReference type="PANTHER" id="PTHR15139:SF0">
    <property type="entry name" value="TUBULIN-SPECIFIC CHAPERONE C"/>
    <property type="match status" value="1"/>
</dbReference>
<proteinExistence type="inferred from homology"/>
<sequence>MEVGREGNRDGLSFWDWLGREIRLVEEECKECQLRDGVMAASDALVTLDGLYQRAEWVRRNLTSHVSTTRRVQDPYEVGKAQTKLKEMEQAIRRFRDQCIPRTPFTFSSKEAYLESVRQQLGQQCSAEPRNCEKAAAEGMLTRSASTSKYSSLSQRRNVEGRSGERISGWCERESVMLRKLRDCYIELTGVITAARIQDVRNSTLLISTVQSSVRIDGCDGCTFFLAARQLRIHHCQDSEFRVHVSSGPILESSHGLRFGPWTEFPVLAHPKLPEQERKAESAIHSSPSPVEEAGLDLSVNVWDDVRDFNWFKTEPSPHWTKIETEVT</sequence>
<organism evidence="4">
    <name type="scientific">Compsopogon caeruleus</name>
    <dbReference type="NCBI Taxonomy" id="31354"/>
    <lineage>
        <taxon>Eukaryota</taxon>
        <taxon>Rhodophyta</taxon>
        <taxon>Compsopogonophyceae</taxon>
        <taxon>Compsopogonales</taxon>
        <taxon>Compsopogonaceae</taxon>
        <taxon>Compsopogon</taxon>
    </lineage>
</organism>
<evidence type="ECO:0000259" key="3">
    <source>
        <dbReference type="PROSITE" id="PS51329"/>
    </source>
</evidence>
<dbReference type="PANTHER" id="PTHR15139">
    <property type="entry name" value="TUBULIN FOLDING COFACTOR C"/>
    <property type="match status" value="1"/>
</dbReference>
<comment type="similarity">
    <text evidence="1">Belongs to the TBCC family.</text>
</comment>
<dbReference type="PROSITE" id="PS51329">
    <property type="entry name" value="C_CAP_COFACTOR_C"/>
    <property type="match status" value="1"/>
</dbReference>
<dbReference type="InterPro" id="IPR006599">
    <property type="entry name" value="CARP_motif"/>
</dbReference>
<evidence type="ECO:0000256" key="1">
    <source>
        <dbReference type="ARBA" id="ARBA00008848"/>
    </source>
</evidence>
<dbReference type="Pfam" id="PF07986">
    <property type="entry name" value="TBCC"/>
    <property type="match status" value="1"/>
</dbReference>
<reference evidence="4" key="1">
    <citation type="submission" date="2021-01" db="EMBL/GenBank/DDBJ databases">
        <authorList>
            <person name="Corre E."/>
            <person name="Pelletier E."/>
            <person name="Niang G."/>
            <person name="Scheremetjew M."/>
            <person name="Finn R."/>
            <person name="Kale V."/>
            <person name="Holt S."/>
            <person name="Cochrane G."/>
            <person name="Meng A."/>
            <person name="Brown T."/>
            <person name="Cohen L."/>
        </authorList>
    </citation>
    <scope>NUCLEOTIDE SEQUENCE</scope>
    <source>
        <strain evidence="4">SAG 36.94</strain>
    </source>
</reference>